<accession>A0A381WJQ5</accession>
<dbReference type="SUPFAM" id="SSF54106">
    <property type="entry name" value="LysM domain"/>
    <property type="match status" value="1"/>
</dbReference>
<dbReference type="EMBL" id="UINC01012008">
    <property type="protein sequence ID" value="SVA52682.1"/>
    <property type="molecule type" value="Genomic_DNA"/>
</dbReference>
<keyword evidence="1" id="KW-0472">Membrane</keyword>
<dbReference type="AlphaFoldDB" id="A0A381WJQ5"/>
<dbReference type="SMART" id="SM00257">
    <property type="entry name" value="LysM"/>
    <property type="match status" value="1"/>
</dbReference>
<dbReference type="CDD" id="cd00118">
    <property type="entry name" value="LysM"/>
    <property type="match status" value="1"/>
</dbReference>
<evidence type="ECO:0000313" key="3">
    <source>
        <dbReference type="EMBL" id="SVA52682.1"/>
    </source>
</evidence>
<dbReference type="Gene3D" id="3.10.350.10">
    <property type="entry name" value="LysM domain"/>
    <property type="match status" value="1"/>
</dbReference>
<sequence length="127" mass="13848">MNTAVIYNSYDMTGSKLQNIASRPVPQKVYHRRRLVFLSMVGLIVFLSVLLANEIIGRIHGIPGGAVVEAAGQPVVYVVQPGDTLWEIADKFNPEGTDIRHTVDELADITGGAQLQPGQRIVLNRGL</sequence>
<evidence type="ECO:0000259" key="2">
    <source>
        <dbReference type="PROSITE" id="PS51782"/>
    </source>
</evidence>
<gene>
    <name evidence="3" type="ORF">METZ01_LOCUS105536</name>
</gene>
<organism evidence="3">
    <name type="scientific">marine metagenome</name>
    <dbReference type="NCBI Taxonomy" id="408172"/>
    <lineage>
        <taxon>unclassified sequences</taxon>
        <taxon>metagenomes</taxon>
        <taxon>ecological metagenomes</taxon>
    </lineage>
</organism>
<protein>
    <recommendedName>
        <fullName evidence="2">LysM domain-containing protein</fullName>
    </recommendedName>
</protein>
<feature type="domain" description="LysM" evidence="2">
    <location>
        <begin position="75"/>
        <end position="123"/>
    </location>
</feature>
<keyword evidence="1" id="KW-1133">Transmembrane helix</keyword>
<dbReference type="InterPro" id="IPR036779">
    <property type="entry name" value="LysM_dom_sf"/>
</dbReference>
<proteinExistence type="predicted"/>
<dbReference type="Pfam" id="PF01476">
    <property type="entry name" value="LysM"/>
    <property type="match status" value="1"/>
</dbReference>
<name>A0A381WJQ5_9ZZZZ</name>
<feature type="transmembrane region" description="Helical" evidence="1">
    <location>
        <begin position="35"/>
        <end position="52"/>
    </location>
</feature>
<evidence type="ECO:0000256" key="1">
    <source>
        <dbReference type="SAM" id="Phobius"/>
    </source>
</evidence>
<dbReference type="InterPro" id="IPR018392">
    <property type="entry name" value="LysM"/>
</dbReference>
<reference evidence="3" key="1">
    <citation type="submission" date="2018-05" db="EMBL/GenBank/DDBJ databases">
        <authorList>
            <person name="Lanie J.A."/>
            <person name="Ng W.-L."/>
            <person name="Kazmierczak K.M."/>
            <person name="Andrzejewski T.M."/>
            <person name="Davidsen T.M."/>
            <person name="Wayne K.J."/>
            <person name="Tettelin H."/>
            <person name="Glass J.I."/>
            <person name="Rusch D."/>
            <person name="Podicherti R."/>
            <person name="Tsui H.-C.T."/>
            <person name="Winkler M.E."/>
        </authorList>
    </citation>
    <scope>NUCLEOTIDE SEQUENCE</scope>
</reference>
<keyword evidence="1" id="KW-0812">Transmembrane</keyword>
<dbReference type="PROSITE" id="PS51782">
    <property type="entry name" value="LYSM"/>
    <property type="match status" value="1"/>
</dbReference>